<evidence type="ECO:0000256" key="1">
    <source>
        <dbReference type="SAM" id="MobiDB-lite"/>
    </source>
</evidence>
<dbReference type="InterPro" id="IPR046341">
    <property type="entry name" value="SET_dom_sf"/>
</dbReference>
<gene>
    <name evidence="3" type="ORF">WJX73_010581</name>
</gene>
<dbReference type="GO" id="GO:0005634">
    <property type="term" value="C:nucleus"/>
    <property type="evidence" value="ECO:0007669"/>
    <property type="project" value="TreeGrafter"/>
</dbReference>
<feature type="region of interest" description="Disordered" evidence="1">
    <location>
        <begin position="535"/>
        <end position="559"/>
    </location>
</feature>
<evidence type="ECO:0008006" key="5">
    <source>
        <dbReference type="Google" id="ProtNLM"/>
    </source>
</evidence>
<evidence type="ECO:0000256" key="2">
    <source>
        <dbReference type="SAM" id="Phobius"/>
    </source>
</evidence>
<dbReference type="AlphaFoldDB" id="A0AAW1PEC8"/>
<keyword evidence="2" id="KW-1133">Transmembrane helix</keyword>
<comment type="caution">
    <text evidence="3">The sequence shown here is derived from an EMBL/GenBank/DDBJ whole genome shotgun (WGS) entry which is preliminary data.</text>
</comment>
<accession>A0AAW1PEC8</accession>
<dbReference type="PANTHER" id="PTHR13271">
    <property type="entry name" value="UNCHARACTERIZED PUTATIVE METHYLTRANSFERASE"/>
    <property type="match status" value="1"/>
</dbReference>
<dbReference type="CDD" id="cd10527">
    <property type="entry name" value="SET_LSMT"/>
    <property type="match status" value="1"/>
</dbReference>
<protein>
    <recommendedName>
        <fullName evidence="5">SET domain-containing protein</fullName>
    </recommendedName>
</protein>
<proteinExistence type="predicted"/>
<feature type="compositionally biased region" description="Basic and acidic residues" evidence="1">
    <location>
        <begin position="578"/>
        <end position="589"/>
    </location>
</feature>
<dbReference type="Proteomes" id="UP001465755">
    <property type="component" value="Unassembled WGS sequence"/>
</dbReference>
<name>A0AAW1PEC8_9CHLO</name>
<dbReference type="SUPFAM" id="SSF82199">
    <property type="entry name" value="SET domain"/>
    <property type="match status" value="1"/>
</dbReference>
<reference evidence="3 4" key="1">
    <citation type="journal article" date="2024" name="Nat. Commun.">
        <title>Phylogenomics reveals the evolutionary origins of lichenization in chlorophyte algae.</title>
        <authorList>
            <person name="Puginier C."/>
            <person name="Libourel C."/>
            <person name="Otte J."/>
            <person name="Skaloud P."/>
            <person name="Haon M."/>
            <person name="Grisel S."/>
            <person name="Petersen M."/>
            <person name="Berrin J.G."/>
            <person name="Delaux P.M."/>
            <person name="Dal Grande F."/>
            <person name="Keller J."/>
        </authorList>
    </citation>
    <scope>NUCLEOTIDE SEQUENCE [LARGE SCALE GENOMIC DNA]</scope>
    <source>
        <strain evidence="3 4">SAG 2036</strain>
    </source>
</reference>
<dbReference type="Gene3D" id="3.90.1410.10">
    <property type="entry name" value="set domain protein methyltransferase, domain 1"/>
    <property type="match status" value="1"/>
</dbReference>
<evidence type="ECO:0000313" key="3">
    <source>
        <dbReference type="EMBL" id="KAK9806705.1"/>
    </source>
</evidence>
<sequence length="624" mass="68623">MDALTSWLSSLTVSCPGTPVLSIKLKQSKATSIRGLTAATAVSEGGGLASVDWKAAITAETALLRLKQFEAAGSGLLPRGISHFLQLAERNSYELPESCAWTCLVALQLLAEMRDTRTELKPYIQLLPSPPGTLIKTICSQGPNANDLLLFSLPELLELQVVPVWAAVLKEQQRLSSLHRLLFCTDAAGVKVSSPVISRESFIWAHCLVRSRVLELCRSQRPSQATCSSLHAALRGLQLPECMMDRQGSTRCMLPLIDLCNHAPRGQDTCKLGLQFTPDRTARAVTLDAKRAIEEDEPLTLDYGNRPMRDMLRNYGFCADSGFEVFEEVGDMGWSLIVRGTTKASCFRLTEVHIYAAGEGEPLLEMAGASLCFLSEMDRRGSMQSLTLSCASSHDSLDDLLAEFEVGLLPGLQQVDLVSRQPVLRKRDFESELLDRLLNDTSSAQGFSTPVKPPVEAAPLPTPHHVQQAQAFKSSFRRSIGMHRILFITTVFAIMGLFLLLFTNGRMHAQRAMRQTSAVNLLPLMPSVPLVFTPPDSLEGDASSVPHAKHHHTAQPQHISLPNPIRTVEEFVASGKAATEDVRQHERSSSRPPPLAQHPQPSQPLRLLDRKQRSSIGLKLMMVR</sequence>
<dbReference type="EMBL" id="JALJOQ010000035">
    <property type="protein sequence ID" value="KAK9806705.1"/>
    <property type="molecule type" value="Genomic_DNA"/>
</dbReference>
<keyword evidence="4" id="KW-1185">Reference proteome</keyword>
<organism evidence="3 4">
    <name type="scientific">Symbiochloris irregularis</name>
    <dbReference type="NCBI Taxonomy" id="706552"/>
    <lineage>
        <taxon>Eukaryota</taxon>
        <taxon>Viridiplantae</taxon>
        <taxon>Chlorophyta</taxon>
        <taxon>core chlorophytes</taxon>
        <taxon>Trebouxiophyceae</taxon>
        <taxon>Trebouxiales</taxon>
        <taxon>Trebouxiaceae</taxon>
        <taxon>Symbiochloris</taxon>
    </lineage>
</organism>
<evidence type="ECO:0000313" key="4">
    <source>
        <dbReference type="Proteomes" id="UP001465755"/>
    </source>
</evidence>
<feature type="region of interest" description="Disordered" evidence="1">
    <location>
        <begin position="576"/>
        <end position="624"/>
    </location>
</feature>
<dbReference type="GO" id="GO:0016279">
    <property type="term" value="F:protein-lysine N-methyltransferase activity"/>
    <property type="evidence" value="ECO:0007669"/>
    <property type="project" value="TreeGrafter"/>
</dbReference>
<dbReference type="InterPro" id="IPR050600">
    <property type="entry name" value="SETD3_SETD6_MTase"/>
</dbReference>
<keyword evidence="2" id="KW-0472">Membrane</keyword>
<dbReference type="PANTHER" id="PTHR13271:SF136">
    <property type="entry name" value="SET DOMAIN-CONTAINING PROTEIN"/>
    <property type="match status" value="1"/>
</dbReference>
<feature type="transmembrane region" description="Helical" evidence="2">
    <location>
        <begin position="485"/>
        <end position="504"/>
    </location>
</feature>
<keyword evidence="2" id="KW-0812">Transmembrane</keyword>